<proteinExistence type="predicted"/>
<reference evidence="1 2" key="1">
    <citation type="submission" date="2019-12" db="EMBL/GenBank/DDBJ databases">
        <title>Mucilaginibacter sp. HMF7410 genome sequencing and assembly.</title>
        <authorList>
            <person name="Kang H."/>
            <person name="Cha I."/>
            <person name="Kim H."/>
            <person name="Joh K."/>
        </authorList>
    </citation>
    <scope>NUCLEOTIDE SEQUENCE [LARGE SCALE GENOMIC DNA]</scope>
    <source>
        <strain evidence="1 2">HMF7410</strain>
    </source>
</reference>
<evidence type="ECO:0000313" key="2">
    <source>
        <dbReference type="Proteomes" id="UP000462014"/>
    </source>
</evidence>
<organism evidence="1 2">
    <name type="scientific">Mucilaginibacter arboris</name>
    <dbReference type="NCBI Taxonomy" id="2682090"/>
    <lineage>
        <taxon>Bacteria</taxon>
        <taxon>Pseudomonadati</taxon>
        <taxon>Bacteroidota</taxon>
        <taxon>Sphingobacteriia</taxon>
        <taxon>Sphingobacteriales</taxon>
        <taxon>Sphingobacteriaceae</taxon>
        <taxon>Mucilaginibacter</taxon>
    </lineage>
</organism>
<dbReference type="RefSeq" id="WP_157569123.1">
    <property type="nucleotide sequence ID" value="NZ_WPIK01000019.1"/>
</dbReference>
<evidence type="ECO:0000313" key="1">
    <source>
        <dbReference type="EMBL" id="MVN23158.1"/>
    </source>
</evidence>
<protein>
    <submittedName>
        <fullName evidence="1">Uncharacterized protein</fullName>
    </submittedName>
</protein>
<gene>
    <name evidence="1" type="ORF">GO621_16665</name>
</gene>
<dbReference type="AlphaFoldDB" id="A0A7K1T0U6"/>
<accession>A0A7K1T0U6</accession>
<keyword evidence="2" id="KW-1185">Reference proteome</keyword>
<dbReference type="EMBL" id="WPIK01000019">
    <property type="protein sequence ID" value="MVN23158.1"/>
    <property type="molecule type" value="Genomic_DNA"/>
</dbReference>
<name>A0A7K1T0U6_9SPHI</name>
<sequence length="71" mass="7926">MEAIQISGIFKNAICRAKPLSENLYSITKDTVFIGKILKENGGWNLEEVAGEDLTAENVQLIGAYIDKKRR</sequence>
<dbReference type="Proteomes" id="UP000462014">
    <property type="component" value="Unassembled WGS sequence"/>
</dbReference>
<comment type="caution">
    <text evidence="1">The sequence shown here is derived from an EMBL/GenBank/DDBJ whole genome shotgun (WGS) entry which is preliminary data.</text>
</comment>